<dbReference type="Proteomes" id="UP000249467">
    <property type="component" value="Unassembled WGS sequence"/>
</dbReference>
<reference evidence="3 4" key="1">
    <citation type="submission" date="2018-04" db="EMBL/GenBank/DDBJ databases">
        <authorList>
            <person name="Go L.Y."/>
            <person name="Mitchell J.A."/>
        </authorList>
    </citation>
    <scope>NUCLEOTIDE SEQUENCE [LARGE SCALE GENOMIC DNA]</scope>
    <source>
        <strain evidence="3">ULC066bin1</strain>
    </source>
</reference>
<dbReference type="SUPFAM" id="SSF47413">
    <property type="entry name" value="lambda repressor-like DNA-binding domains"/>
    <property type="match status" value="1"/>
</dbReference>
<dbReference type="InterPro" id="IPR001387">
    <property type="entry name" value="Cro/C1-type_HTH"/>
</dbReference>
<sequence length="105" mass="11932">MTENQAFYKELGSQIKKARNKALLTQESLAEKVSLTRTTVTNIEKGRQQLLVHTLVDIAKALNVSIELLLPVQQSTSIDDVINKKVDSLQTQEFIRKIYDMADRD</sequence>
<proteinExistence type="predicted"/>
<dbReference type="Gene3D" id="1.10.260.40">
    <property type="entry name" value="lambda repressor-like DNA-binding domains"/>
    <property type="match status" value="1"/>
</dbReference>
<accession>A0A2W4YAI2</accession>
<dbReference type="AlphaFoldDB" id="A0A2W4YAI2"/>
<dbReference type="InterPro" id="IPR010982">
    <property type="entry name" value="Lambda_DNA-bd_dom_sf"/>
</dbReference>
<dbReference type="Pfam" id="PF01381">
    <property type="entry name" value="HTH_3"/>
    <property type="match status" value="1"/>
</dbReference>
<dbReference type="InterPro" id="IPR050807">
    <property type="entry name" value="TransReg_Diox_bact_type"/>
</dbReference>
<dbReference type="GO" id="GO:0003700">
    <property type="term" value="F:DNA-binding transcription factor activity"/>
    <property type="evidence" value="ECO:0007669"/>
    <property type="project" value="TreeGrafter"/>
</dbReference>
<dbReference type="SMART" id="SM00530">
    <property type="entry name" value="HTH_XRE"/>
    <property type="match status" value="1"/>
</dbReference>
<comment type="caution">
    <text evidence="3">The sequence shown here is derived from an EMBL/GenBank/DDBJ whole genome shotgun (WGS) entry which is preliminary data.</text>
</comment>
<evidence type="ECO:0000313" key="3">
    <source>
        <dbReference type="EMBL" id="PZO43885.1"/>
    </source>
</evidence>
<dbReference type="PANTHER" id="PTHR46797">
    <property type="entry name" value="HTH-TYPE TRANSCRIPTIONAL REGULATOR"/>
    <property type="match status" value="1"/>
</dbReference>
<dbReference type="GO" id="GO:0003677">
    <property type="term" value="F:DNA binding"/>
    <property type="evidence" value="ECO:0007669"/>
    <property type="project" value="UniProtKB-KW"/>
</dbReference>
<protein>
    <recommendedName>
        <fullName evidence="2">HTH cro/C1-type domain-containing protein</fullName>
    </recommendedName>
</protein>
<name>A0A2W4YAI2_9CYAN</name>
<dbReference type="CDD" id="cd00093">
    <property type="entry name" value="HTH_XRE"/>
    <property type="match status" value="1"/>
</dbReference>
<keyword evidence="1" id="KW-0238">DNA-binding</keyword>
<dbReference type="EMBL" id="QBML01000004">
    <property type="protein sequence ID" value="PZO43885.1"/>
    <property type="molecule type" value="Genomic_DNA"/>
</dbReference>
<dbReference type="GO" id="GO:0005829">
    <property type="term" value="C:cytosol"/>
    <property type="evidence" value="ECO:0007669"/>
    <property type="project" value="TreeGrafter"/>
</dbReference>
<dbReference type="PROSITE" id="PS50943">
    <property type="entry name" value="HTH_CROC1"/>
    <property type="match status" value="1"/>
</dbReference>
<dbReference type="PANTHER" id="PTHR46797:SF1">
    <property type="entry name" value="METHYLPHOSPHONATE SYNTHASE"/>
    <property type="match status" value="1"/>
</dbReference>
<feature type="domain" description="HTH cro/C1-type" evidence="2">
    <location>
        <begin position="15"/>
        <end position="69"/>
    </location>
</feature>
<gene>
    <name evidence="3" type="ORF">DCF19_04455</name>
</gene>
<reference evidence="3 4" key="2">
    <citation type="submission" date="2018-06" db="EMBL/GenBank/DDBJ databases">
        <title>Metagenomic assembly of (sub)arctic Cyanobacteria and their associated microbiome from non-axenic cultures.</title>
        <authorList>
            <person name="Baurain D."/>
        </authorList>
    </citation>
    <scope>NUCLEOTIDE SEQUENCE [LARGE SCALE GENOMIC DNA]</scope>
    <source>
        <strain evidence="3">ULC066bin1</strain>
    </source>
</reference>
<evidence type="ECO:0000256" key="1">
    <source>
        <dbReference type="ARBA" id="ARBA00023125"/>
    </source>
</evidence>
<organism evidence="3 4">
    <name type="scientific">Pseudanabaena frigida</name>
    <dbReference type="NCBI Taxonomy" id="945775"/>
    <lineage>
        <taxon>Bacteria</taxon>
        <taxon>Bacillati</taxon>
        <taxon>Cyanobacteriota</taxon>
        <taxon>Cyanophyceae</taxon>
        <taxon>Pseudanabaenales</taxon>
        <taxon>Pseudanabaenaceae</taxon>
        <taxon>Pseudanabaena</taxon>
    </lineage>
</organism>
<evidence type="ECO:0000313" key="4">
    <source>
        <dbReference type="Proteomes" id="UP000249467"/>
    </source>
</evidence>
<evidence type="ECO:0000259" key="2">
    <source>
        <dbReference type="PROSITE" id="PS50943"/>
    </source>
</evidence>